<evidence type="ECO:0000256" key="8">
    <source>
        <dbReference type="RuleBase" id="RU362042"/>
    </source>
</evidence>
<dbReference type="GO" id="GO:0005886">
    <property type="term" value="C:plasma membrane"/>
    <property type="evidence" value="ECO:0007669"/>
    <property type="project" value="UniProtKB-SubCell"/>
</dbReference>
<dbReference type="AlphaFoldDB" id="A0A8J3JJ27"/>
<organism evidence="10 11">
    <name type="scientific">Catellatospora bangladeshensis</name>
    <dbReference type="NCBI Taxonomy" id="310355"/>
    <lineage>
        <taxon>Bacteria</taxon>
        <taxon>Bacillati</taxon>
        <taxon>Actinomycetota</taxon>
        <taxon>Actinomycetes</taxon>
        <taxon>Micromonosporales</taxon>
        <taxon>Micromonosporaceae</taxon>
        <taxon>Catellatospora</taxon>
    </lineage>
</organism>
<dbReference type="EMBL" id="BONF01000015">
    <property type="protein sequence ID" value="GIF81586.1"/>
    <property type="molecule type" value="Genomic_DNA"/>
</dbReference>
<keyword evidence="6 8" id="KW-0378">Hydrolase</keyword>
<dbReference type="NCBIfam" id="TIGR02227">
    <property type="entry name" value="sigpep_I_bact"/>
    <property type="match status" value="1"/>
</dbReference>
<dbReference type="SUPFAM" id="SSF51306">
    <property type="entry name" value="LexA/Signal peptidase"/>
    <property type="match status" value="1"/>
</dbReference>
<keyword evidence="5 8" id="KW-0645">Protease</keyword>
<proteinExistence type="inferred from homology"/>
<evidence type="ECO:0000313" key="10">
    <source>
        <dbReference type="EMBL" id="GIF81586.1"/>
    </source>
</evidence>
<evidence type="ECO:0000256" key="6">
    <source>
        <dbReference type="ARBA" id="ARBA00022801"/>
    </source>
</evidence>
<dbReference type="PRINTS" id="PR00727">
    <property type="entry name" value="LEADERPTASE"/>
</dbReference>
<comment type="caution">
    <text evidence="10">The sequence shown here is derived from an EMBL/GenBank/DDBJ whole genome shotgun (WGS) entry which is preliminary data.</text>
</comment>
<feature type="active site" evidence="7">
    <location>
        <position position="145"/>
    </location>
</feature>
<dbReference type="PROSITE" id="PS00761">
    <property type="entry name" value="SPASE_I_3"/>
    <property type="match status" value="1"/>
</dbReference>
<evidence type="ECO:0000256" key="2">
    <source>
        <dbReference type="ARBA" id="ARBA00004401"/>
    </source>
</evidence>
<feature type="active site" evidence="7">
    <location>
        <position position="100"/>
    </location>
</feature>
<dbReference type="Proteomes" id="UP000601223">
    <property type="component" value="Unassembled WGS sequence"/>
</dbReference>
<evidence type="ECO:0000256" key="3">
    <source>
        <dbReference type="ARBA" id="ARBA00009370"/>
    </source>
</evidence>
<feature type="transmembrane region" description="Helical" evidence="8">
    <location>
        <begin position="73"/>
        <end position="96"/>
    </location>
</feature>
<dbReference type="InterPro" id="IPR000223">
    <property type="entry name" value="Pept_S26A_signal_pept_1"/>
</dbReference>
<evidence type="ECO:0000313" key="11">
    <source>
        <dbReference type="Proteomes" id="UP000601223"/>
    </source>
</evidence>
<dbReference type="InterPro" id="IPR019758">
    <property type="entry name" value="Pept_S26A_signal_pept_1_CS"/>
</dbReference>
<keyword evidence="11" id="KW-1185">Reference proteome</keyword>
<reference evidence="10 11" key="1">
    <citation type="submission" date="2021-01" db="EMBL/GenBank/DDBJ databases">
        <title>Whole genome shotgun sequence of Catellatospora bangladeshensis NBRC 107357.</title>
        <authorList>
            <person name="Komaki H."/>
            <person name="Tamura T."/>
        </authorList>
    </citation>
    <scope>NUCLEOTIDE SEQUENCE [LARGE SCALE GENOMIC DNA]</scope>
    <source>
        <strain evidence="10 11">NBRC 107357</strain>
    </source>
</reference>
<dbReference type="RefSeq" id="WP_203746103.1">
    <property type="nucleotide sequence ID" value="NZ_BONF01000015.1"/>
</dbReference>
<keyword evidence="8" id="KW-0472">Membrane</keyword>
<dbReference type="InterPro" id="IPR019533">
    <property type="entry name" value="Peptidase_S26"/>
</dbReference>
<dbReference type="InterPro" id="IPR036286">
    <property type="entry name" value="LexA/Signal_pep-like_sf"/>
</dbReference>
<gene>
    <name evidence="10" type="ORF">Cba03nite_29350</name>
</gene>
<dbReference type="PROSITE" id="PS00501">
    <property type="entry name" value="SPASE_I_1"/>
    <property type="match status" value="1"/>
</dbReference>
<comment type="catalytic activity">
    <reaction evidence="1 8">
        <text>Cleavage of hydrophobic, N-terminal signal or leader sequences from secreted and periplasmic proteins.</text>
        <dbReference type="EC" id="3.4.21.89"/>
    </reaction>
</comment>
<evidence type="ECO:0000256" key="4">
    <source>
        <dbReference type="ARBA" id="ARBA00013208"/>
    </source>
</evidence>
<dbReference type="GO" id="GO:0009003">
    <property type="term" value="F:signal peptidase activity"/>
    <property type="evidence" value="ECO:0007669"/>
    <property type="project" value="UniProtKB-EC"/>
</dbReference>
<evidence type="ECO:0000259" key="9">
    <source>
        <dbReference type="Pfam" id="PF10502"/>
    </source>
</evidence>
<dbReference type="GO" id="GO:0004252">
    <property type="term" value="F:serine-type endopeptidase activity"/>
    <property type="evidence" value="ECO:0007669"/>
    <property type="project" value="InterPro"/>
</dbReference>
<accession>A0A8J3JJ27</accession>
<keyword evidence="8" id="KW-0812">Transmembrane</keyword>
<evidence type="ECO:0000256" key="5">
    <source>
        <dbReference type="ARBA" id="ARBA00022670"/>
    </source>
</evidence>
<evidence type="ECO:0000256" key="1">
    <source>
        <dbReference type="ARBA" id="ARBA00000677"/>
    </source>
</evidence>
<dbReference type="Pfam" id="PF10502">
    <property type="entry name" value="Peptidase_S26"/>
    <property type="match status" value="1"/>
</dbReference>
<dbReference type="InterPro" id="IPR019756">
    <property type="entry name" value="Pept_S26A_signal_pept_1_Ser-AS"/>
</dbReference>
<sequence>MTEPWLRRAARRTLVLGVRGRGARGSEWGEALIGEFEQTSGSWEAVRWTLSGLRATWRAARVPRRVRVRRRTVVAVVAAVAIGVPVNAYAAGVAYIPSGSMEPTLQIEDRVLIDKLSFRWSGLDHGDIVVIQDATWGTGSETWIKRVIGLPGDVIECRDGAVYRNAARVDEGYLADGTVTECSAVTVPAGEIYVLGDHREASRDSRQLGTLAAAGVTGRVLTRMWPVRPAG</sequence>
<dbReference type="GO" id="GO:0006465">
    <property type="term" value="P:signal peptide processing"/>
    <property type="evidence" value="ECO:0007669"/>
    <property type="project" value="InterPro"/>
</dbReference>
<dbReference type="PANTHER" id="PTHR43390">
    <property type="entry name" value="SIGNAL PEPTIDASE I"/>
    <property type="match status" value="1"/>
</dbReference>
<comment type="similarity">
    <text evidence="3 8">Belongs to the peptidase S26 family.</text>
</comment>
<dbReference type="Gene3D" id="2.10.109.10">
    <property type="entry name" value="Umud Fragment, subunit A"/>
    <property type="match status" value="1"/>
</dbReference>
<dbReference type="CDD" id="cd06530">
    <property type="entry name" value="S26_SPase_I"/>
    <property type="match status" value="1"/>
</dbReference>
<keyword evidence="8" id="KW-1133">Transmembrane helix</keyword>
<protein>
    <recommendedName>
        <fullName evidence="4 8">Signal peptidase I</fullName>
        <ecNumber evidence="4 8">3.4.21.89</ecNumber>
    </recommendedName>
</protein>
<evidence type="ECO:0000256" key="7">
    <source>
        <dbReference type="PIRSR" id="PIRSR600223-1"/>
    </source>
</evidence>
<dbReference type="EC" id="3.4.21.89" evidence="4 8"/>
<name>A0A8J3JJ27_9ACTN</name>
<comment type="subcellular location">
    <subcellularLocation>
        <location evidence="2">Cell membrane</location>
        <topology evidence="2">Single-pass type II membrane protein</topology>
    </subcellularLocation>
    <subcellularLocation>
        <location evidence="8">Membrane</location>
        <topology evidence="8">Single-pass type II membrane protein</topology>
    </subcellularLocation>
</comment>
<feature type="domain" description="Peptidase S26" evidence="9">
    <location>
        <begin position="70"/>
        <end position="225"/>
    </location>
</feature>
<dbReference type="PANTHER" id="PTHR43390:SF1">
    <property type="entry name" value="CHLOROPLAST PROCESSING PEPTIDASE"/>
    <property type="match status" value="1"/>
</dbReference>